<comment type="caution">
    <text evidence="2">The sequence shown here is derived from an EMBL/GenBank/DDBJ whole genome shotgun (WGS) entry which is preliminary data.</text>
</comment>
<name>A0ABD3EXG5_9STRA</name>
<evidence type="ECO:0000313" key="3">
    <source>
        <dbReference type="Proteomes" id="UP001632037"/>
    </source>
</evidence>
<evidence type="ECO:0000313" key="2">
    <source>
        <dbReference type="EMBL" id="KAL3657664.1"/>
    </source>
</evidence>
<accession>A0ABD3EXG5</accession>
<feature type="compositionally biased region" description="Polar residues" evidence="1">
    <location>
        <begin position="25"/>
        <end position="39"/>
    </location>
</feature>
<feature type="region of interest" description="Disordered" evidence="1">
    <location>
        <begin position="1"/>
        <end position="89"/>
    </location>
</feature>
<gene>
    <name evidence="2" type="ORF">V7S43_017466</name>
</gene>
<proteinExistence type="predicted"/>
<sequence length="89" mass="9390">MGNISSCYKSAKPETTKMDPCTPPNDDNQCAKSEASYSAQAEDAHQPIDASLSMDSPSTPGNPIAKKQTVSSPLLSPQRAGGSYSDRQN</sequence>
<dbReference type="EMBL" id="JBIMZQ010000062">
    <property type="protein sequence ID" value="KAL3657664.1"/>
    <property type="molecule type" value="Genomic_DNA"/>
</dbReference>
<dbReference type="Proteomes" id="UP001632037">
    <property type="component" value="Unassembled WGS sequence"/>
</dbReference>
<keyword evidence="3" id="KW-1185">Reference proteome</keyword>
<protein>
    <submittedName>
        <fullName evidence="2">Uncharacterized protein</fullName>
    </submittedName>
</protein>
<dbReference type="AlphaFoldDB" id="A0ABD3EXG5"/>
<evidence type="ECO:0000256" key="1">
    <source>
        <dbReference type="SAM" id="MobiDB-lite"/>
    </source>
</evidence>
<reference evidence="2 3" key="1">
    <citation type="submission" date="2024-09" db="EMBL/GenBank/DDBJ databases">
        <title>Genome sequencing and assembly of Phytophthora oleae, isolate VK10A, causative agent of rot of olive drupes.</title>
        <authorList>
            <person name="Conti Taguali S."/>
            <person name="Riolo M."/>
            <person name="La Spada F."/>
            <person name="Cacciola S.O."/>
            <person name="Dionisio G."/>
        </authorList>
    </citation>
    <scope>NUCLEOTIDE SEQUENCE [LARGE SCALE GENOMIC DNA]</scope>
    <source>
        <strain evidence="2 3">VK10A</strain>
    </source>
</reference>
<organism evidence="2 3">
    <name type="scientific">Phytophthora oleae</name>
    <dbReference type="NCBI Taxonomy" id="2107226"/>
    <lineage>
        <taxon>Eukaryota</taxon>
        <taxon>Sar</taxon>
        <taxon>Stramenopiles</taxon>
        <taxon>Oomycota</taxon>
        <taxon>Peronosporomycetes</taxon>
        <taxon>Peronosporales</taxon>
        <taxon>Peronosporaceae</taxon>
        <taxon>Phytophthora</taxon>
    </lineage>
</organism>